<evidence type="ECO:0000313" key="2">
    <source>
        <dbReference type="EMBL" id="PSK34870.1"/>
    </source>
</evidence>
<dbReference type="AlphaFoldDB" id="A0A2P7YFX3"/>
<dbReference type="EMBL" id="NHZQ01000445">
    <property type="protein sequence ID" value="PSK34870.1"/>
    <property type="molecule type" value="Genomic_DNA"/>
</dbReference>
<dbReference type="InterPro" id="IPR038883">
    <property type="entry name" value="AN11006-like"/>
</dbReference>
<sequence length="276" mass="32216">MSKDTSKFRYLDLPVEIRSMIYRCVLREEGDTRLEFNSEDVRVGKEFFPARYWFYYKSTNGIALPSLFSLAITCRAIYSEAITILYHDCRLDIMSVGGSSRCVRALSRFPRTVQLAKIKRLTFSFSLNSKAPELFEQIFELFDWGRYLDELLIVFQHPHASFNGYDDKRWRVTDEEQEIDEDDLDNHMMNVTGDHLVPLWKRLVVPKPILVWSSEHASYLASEPDVQIMLQIRDAETDRRRIMGIESTENPVWSDDAKIGPRTAALEEFVDSVFSE</sequence>
<dbReference type="Pfam" id="PF24864">
    <property type="entry name" value="DUF7730"/>
    <property type="match status" value="1"/>
</dbReference>
<dbReference type="InterPro" id="IPR056632">
    <property type="entry name" value="DUF7730"/>
</dbReference>
<evidence type="ECO:0000259" key="1">
    <source>
        <dbReference type="Pfam" id="PF24864"/>
    </source>
</evidence>
<gene>
    <name evidence="2" type="ORF">B9Z65_1453</name>
</gene>
<dbReference type="OrthoDB" id="5314997at2759"/>
<protein>
    <recommendedName>
        <fullName evidence="1">DUF7730 domain-containing protein</fullName>
    </recommendedName>
</protein>
<accession>A0A2P7YFX3</accession>
<evidence type="ECO:0000313" key="3">
    <source>
        <dbReference type="Proteomes" id="UP000243723"/>
    </source>
</evidence>
<dbReference type="PANTHER" id="PTHR42085:SF2">
    <property type="entry name" value="F-BOX DOMAIN-CONTAINING PROTEIN"/>
    <property type="match status" value="1"/>
</dbReference>
<keyword evidence="3" id="KW-1185">Reference proteome</keyword>
<proteinExistence type="predicted"/>
<organism evidence="2 3">
    <name type="scientific">Elsinoe australis</name>
    <dbReference type="NCBI Taxonomy" id="40998"/>
    <lineage>
        <taxon>Eukaryota</taxon>
        <taxon>Fungi</taxon>
        <taxon>Dikarya</taxon>
        <taxon>Ascomycota</taxon>
        <taxon>Pezizomycotina</taxon>
        <taxon>Dothideomycetes</taxon>
        <taxon>Dothideomycetidae</taxon>
        <taxon>Myriangiales</taxon>
        <taxon>Elsinoaceae</taxon>
        <taxon>Elsinoe</taxon>
    </lineage>
</organism>
<dbReference type="PANTHER" id="PTHR42085">
    <property type="entry name" value="F-BOX DOMAIN-CONTAINING PROTEIN"/>
    <property type="match status" value="1"/>
</dbReference>
<reference evidence="2 3" key="1">
    <citation type="submission" date="2017-05" db="EMBL/GenBank/DDBJ databases">
        <title>Draft genome sequence of Elsinoe australis.</title>
        <authorList>
            <person name="Cheng Q."/>
        </authorList>
    </citation>
    <scope>NUCLEOTIDE SEQUENCE [LARGE SCALE GENOMIC DNA]</scope>
    <source>
        <strain evidence="2 3">NL1</strain>
    </source>
</reference>
<dbReference type="Proteomes" id="UP000243723">
    <property type="component" value="Unassembled WGS sequence"/>
</dbReference>
<feature type="domain" description="DUF7730" evidence="1">
    <location>
        <begin position="3"/>
        <end position="129"/>
    </location>
</feature>
<name>A0A2P7YFX3_9PEZI</name>
<comment type="caution">
    <text evidence="2">The sequence shown here is derived from an EMBL/GenBank/DDBJ whole genome shotgun (WGS) entry which is preliminary data.</text>
</comment>